<dbReference type="Gene3D" id="3.40.50.1110">
    <property type="entry name" value="SGNH hydrolase"/>
    <property type="match status" value="1"/>
</dbReference>
<dbReference type="SUPFAM" id="SSF52266">
    <property type="entry name" value="SGNH hydrolase"/>
    <property type="match status" value="1"/>
</dbReference>
<reference evidence="4" key="1">
    <citation type="submission" date="2020-07" db="EMBL/GenBank/DDBJ databases">
        <title>novel species isolated from the respiratory tract of Marmot.</title>
        <authorList>
            <person name="Zhang G."/>
        </authorList>
    </citation>
    <scope>NUCLEOTIDE SEQUENCE [LARGE SCALE GENOMIC DNA]</scope>
    <source>
        <strain evidence="4">686</strain>
    </source>
</reference>
<accession>A0A7D7QR64</accession>
<dbReference type="GO" id="GO:0004622">
    <property type="term" value="F:phosphatidylcholine lysophospholipase activity"/>
    <property type="evidence" value="ECO:0007669"/>
    <property type="project" value="TreeGrafter"/>
</dbReference>
<dbReference type="InterPro" id="IPR036514">
    <property type="entry name" value="SGNH_hydro_sf"/>
</dbReference>
<evidence type="ECO:0000259" key="2">
    <source>
        <dbReference type="Pfam" id="PF13472"/>
    </source>
</evidence>
<proteinExistence type="predicted"/>
<dbReference type="KEGG" id="gji:H1R19_05395"/>
<dbReference type="PANTHER" id="PTHR30383:SF5">
    <property type="entry name" value="SGNH HYDROLASE-TYPE ESTERASE DOMAIN-CONTAINING PROTEIN"/>
    <property type="match status" value="1"/>
</dbReference>
<keyword evidence="4" id="KW-1185">Reference proteome</keyword>
<gene>
    <name evidence="3" type="ORF">H1R19_05395</name>
</gene>
<evidence type="ECO:0000256" key="1">
    <source>
        <dbReference type="SAM" id="MobiDB-lite"/>
    </source>
</evidence>
<evidence type="ECO:0000313" key="3">
    <source>
        <dbReference type="EMBL" id="QMT02586.1"/>
    </source>
</evidence>
<protein>
    <submittedName>
        <fullName evidence="3">SGNH/GDSL hydrolase family protein</fullName>
    </submittedName>
</protein>
<name>A0A7D7QR64_9ACTN</name>
<feature type="domain" description="SGNH hydrolase-type esterase" evidence="2">
    <location>
        <begin position="45"/>
        <end position="211"/>
    </location>
</feature>
<dbReference type="CDD" id="cd00229">
    <property type="entry name" value="SGNH_hydrolase"/>
    <property type="match status" value="1"/>
</dbReference>
<feature type="region of interest" description="Disordered" evidence="1">
    <location>
        <begin position="188"/>
        <end position="209"/>
    </location>
</feature>
<dbReference type="AlphaFoldDB" id="A0A7D7QR64"/>
<dbReference type="RefSeq" id="WP_219850769.1">
    <property type="nucleotide sequence ID" value="NZ_CP059491.1"/>
</dbReference>
<dbReference type="PANTHER" id="PTHR30383">
    <property type="entry name" value="THIOESTERASE 1/PROTEASE 1/LYSOPHOSPHOLIPASE L1"/>
    <property type="match status" value="1"/>
</dbReference>
<dbReference type="InterPro" id="IPR013830">
    <property type="entry name" value="SGNH_hydro"/>
</dbReference>
<organism evidence="3 4">
    <name type="scientific">Gordonia jinghuaiqii</name>
    <dbReference type="NCBI Taxonomy" id="2758710"/>
    <lineage>
        <taxon>Bacteria</taxon>
        <taxon>Bacillati</taxon>
        <taxon>Actinomycetota</taxon>
        <taxon>Actinomycetes</taxon>
        <taxon>Mycobacteriales</taxon>
        <taxon>Gordoniaceae</taxon>
        <taxon>Gordonia</taxon>
    </lineage>
</organism>
<dbReference type="Proteomes" id="UP000515663">
    <property type="component" value="Chromosome"/>
</dbReference>
<evidence type="ECO:0000313" key="4">
    <source>
        <dbReference type="Proteomes" id="UP000515663"/>
    </source>
</evidence>
<sequence length="230" mass="23895">MVGCAAVVSCGSSEEPAQPLKSVTRLPDPIDVAATAGGDLRVLYLGDSITRGSGAATYADSFREVATATMKQALATDDHSVAKGGARLAQVAAMATPVVPAELVVIELGTNDLLAPPTPIDEFRRQYRDLIGAVRAVNPSAAVVCMGVWRPPSKAEPYDSVIADECGSARSRYLPLSDLFQDTQLRGPAGREALGTNGEGDDFHPNDRGHSAIANRLLGVLQLAGNSSGP</sequence>
<dbReference type="EMBL" id="CP059491">
    <property type="protein sequence ID" value="QMT02586.1"/>
    <property type="molecule type" value="Genomic_DNA"/>
</dbReference>
<dbReference type="InterPro" id="IPR051532">
    <property type="entry name" value="Ester_Hydrolysis_Enzymes"/>
</dbReference>
<keyword evidence="3" id="KW-0378">Hydrolase</keyword>
<dbReference type="Pfam" id="PF13472">
    <property type="entry name" value="Lipase_GDSL_2"/>
    <property type="match status" value="1"/>
</dbReference>